<accession>A0AAV2H9V4</accession>
<keyword evidence="2 3" id="KW-0040">ANK repeat</keyword>
<sequence length="586" mass="65095">MSELRQEQVKLYQTFIDCAQSNSYNPIFLDEVDKHLLKEALTLTVTPTCSCGRFFEQHPTIVEDTEEECLDPFLQTLAQGFCKCFKTLPTNDTSYVRVASKTWLHVASVLGCLEMVKVLVDTAQLEINAVTSLYHFSCLSLAVMQTKGHLVSWLCAHPLIDMNIKAKSELHTPLIDAMLAEKFHIVDILSQTPGIDLNTTNFRKETPLIIAVRMNNARLVRMLLGAGADYSIPTLDGVEPLLLAVQSSHQVVQEFITANVPLNKLNSDGESALTLALRNGSLDIMHVLLTGGADPRANPAKPALVLAASLGHVKILIYLLDTGEDPNQADGNGWTALHHACMWGYTLMVQILLGHGASINTLTSYNSTPLALAVFQRHQAIAELLVHYKCDPNICDNDLDTPLHFAAYHGNRDLVRLLIDSKAQACYFNRIGATPLFNAVVSGNMAVIQLLLPHYTDTELHASSQGFSYQQFDWKSELFYPAPRSLLWIAASRGNVEIVNMLLYAGYNTSAESWIHDRDFPQTLTDADGMEPVKDMLLFHASVPRSLLSLSRCVVRRALGPGKQRQVNQLNSIPRKIKNYISLRDF</sequence>
<dbReference type="EMBL" id="CAXITT010000070">
    <property type="protein sequence ID" value="CAL1530491.1"/>
    <property type="molecule type" value="Genomic_DNA"/>
</dbReference>
<protein>
    <recommendedName>
        <fullName evidence="4">SOCS box domain-containing protein</fullName>
    </recommendedName>
</protein>
<dbReference type="Gene3D" id="1.25.40.20">
    <property type="entry name" value="Ankyrin repeat-containing domain"/>
    <property type="match status" value="2"/>
</dbReference>
<evidence type="ECO:0000313" key="5">
    <source>
        <dbReference type="EMBL" id="CAL1530491.1"/>
    </source>
</evidence>
<dbReference type="InterPro" id="IPR036770">
    <property type="entry name" value="Ankyrin_rpt-contain_sf"/>
</dbReference>
<feature type="repeat" description="ANK" evidence="3">
    <location>
        <begin position="268"/>
        <end position="300"/>
    </location>
</feature>
<name>A0AAV2H9V4_LYMST</name>
<dbReference type="Pfam" id="PF12796">
    <property type="entry name" value="Ank_2"/>
    <property type="match status" value="2"/>
</dbReference>
<evidence type="ECO:0000313" key="6">
    <source>
        <dbReference type="Proteomes" id="UP001497497"/>
    </source>
</evidence>
<dbReference type="Pfam" id="PF00023">
    <property type="entry name" value="Ank"/>
    <property type="match status" value="2"/>
</dbReference>
<gene>
    <name evidence="5" type="ORF">GSLYS_00004616001</name>
</gene>
<evidence type="ECO:0000256" key="1">
    <source>
        <dbReference type="ARBA" id="ARBA00022737"/>
    </source>
</evidence>
<proteinExistence type="predicted"/>
<dbReference type="PROSITE" id="PS50225">
    <property type="entry name" value="SOCS"/>
    <property type="match status" value="1"/>
</dbReference>
<evidence type="ECO:0000256" key="2">
    <source>
        <dbReference type="ARBA" id="ARBA00023043"/>
    </source>
</evidence>
<organism evidence="5 6">
    <name type="scientific">Lymnaea stagnalis</name>
    <name type="common">Great pond snail</name>
    <name type="synonym">Helix stagnalis</name>
    <dbReference type="NCBI Taxonomy" id="6523"/>
    <lineage>
        <taxon>Eukaryota</taxon>
        <taxon>Metazoa</taxon>
        <taxon>Spiralia</taxon>
        <taxon>Lophotrochozoa</taxon>
        <taxon>Mollusca</taxon>
        <taxon>Gastropoda</taxon>
        <taxon>Heterobranchia</taxon>
        <taxon>Euthyneura</taxon>
        <taxon>Panpulmonata</taxon>
        <taxon>Hygrophila</taxon>
        <taxon>Lymnaeoidea</taxon>
        <taxon>Lymnaeidae</taxon>
        <taxon>Lymnaea</taxon>
    </lineage>
</organism>
<feature type="repeat" description="ANK" evidence="3">
    <location>
        <begin position="332"/>
        <end position="364"/>
    </location>
</feature>
<feature type="repeat" description="ANK" evidence="3">
    <location>
        <begin position="299"/>
        <end position="331"/>
    </location>
</feature>
<dbReference type="PROSITE" id="PS50088">
    <property type="entry name" value="ANK_REPEAT"/>
    <property type="match status" value="5"/>
</dbReference>
<evidence type="ECO:0000256" key="3">
    <source>
        <dbReference type="PROSITE-ProRule" id="PRU00023"/>
    </source>
</evidence>
<dbReference type="PANTHER" id="PTHR24161:SF124">
    <property type="entry name" value="TRANSIENT RECEPTOR POTENTIAL CHANNEL PYREXIA"/>
    <property type="match status" value="1"/>
</dbReference>
<keyword evidence="1" id="KW-0677">Repeat</keyword>
<reference evidence="5 6" key="1">
    <citation type="submission" date="2024-04" db="EMBL/GenBank/DDBJ databases">
        <authorList>
            <consortium name="Genoscope - CEA"/>
            <person name="William W."/>
        </authorList>
    </citation>
    <scope>NUCLEOTIDE SEQUENCE [LARGE SCALE GENOMIC DNA]</scope>
</reference>
<feature type="repeat" description="ANK" evidence="3">
    <location>
        <begin position="203"/>
        <end position="235"/>
    </location>
</feature>
<dbReference type="PANTHER" id="PTHR24161">
    <property type="entry name" value="ANK_REP_REGION DOMAIN-CONTAINING PROTEIN-RELATED"/>
    <property type="match status" value="1"/>
</dbReference>
<keyword evidence="6" id="KW-1185">Reference proteome</keyword>
<feature type="repeat" description="ANK" evidence="3">
    <location>
        <begin position="398"/>
        <end position="430"/>
    </location>
</feature>
<dbReference type="SMART" id="SM00248">
    <property type="entry name" value="ANK"/>
    <property type="match status" value="12"/>
</dbReference>
<dbReference type="InterPro" id="IPR001496">
    <property type="entry name" value="SOCS_box"/>
</dbReference>
<dbReference type="PROSITE" id="PS50297">
    <property type="entry name" value="ANK_REP_REGION"/>
    <property type="match status" value="4"/>
</dbReference>
<dbReference type="Pfam" id="PF07525">
    <property type="entry name" value="SOCS_box"/>
    <property type="match status" value="1"/>
</dbReference>
<dbReference type="CDD" id="cd03587">
    <property type="entry name" value="SOCS"/>
    <property type="match status" value="1"/>
</dbReference>
<dbReference type="Proteomes" id="UP001497497">
    <property type="component" value="Unassembled WGS sequence"/>
</dbReference>
<comment type="caution">
    <text evidence="5">The sequence shown here is derived from an EMBL/GenBank/DDBJ whole genome shotgun (WGS) entry which is preliminary data.</text>
</comment>
<dbReference type="InterPro" id="IPR002110">
    <property type="entry name" value="Ankyrin_rpt"/>
</dbReference>
<dbReference type="AlphaFoldDB" id="A0AAV2H9V4"/>
<dbReference type="SMART" id="SM00969">
    <property type="entry name" value="SOCS_box"/>
    <property type="match status" value="1"/>
</dbReference>
<dbReference type="SUPFAM" id="SSF48403">
    <property type="entry name" value="Ankyrin repeat"/>
    <property type="match status" value="1"/>
</dbReference>
<feature type="domain" description="SOCS box" evidence="4">
    <location>
        <begin position="538"/>
        <end position="586"/>
    </location>
</feature>
<evidence type="ECO:0000259" key="4">
    <source>
        <dbReference type="PROSITE" id="PS50225"/>
    </source>
</evidence>